<dbReference type="RefSeq" id="WP_005524898.1">
    <property type="nucleotide sequence ID" value="NZ_CP050134.2"/>
</dbReference>
<dbReference type="InterPro" id="IPR013525">
    <property type="entry name" value="ABC2_TM"/>
</dbReference>
<dbReference type="GeneID" id="84573536"/>
<keyword evidence="3 5" id="KW-1133">Transmembrane helix</keyword>
<reference evidence="7 8" key="1">
    <citation type="submission" date="2018-06" db="EMBL/GenBank/DDBJ databases">
        <authorList>
            <consortium name="Pathogen Informatics"/>
            <person name="Doyle S."/>
        </authorList>
    </citation>
    <scope>NUCLEOTIDE SEQUENCE [LARGE SCALE GENOMIC DNA]</scope>
    <source>
        <strain evidence="7 8">NCTC10254</strain>
    </source>
</reference>
<comment type="caution">
    <text evidence="7">The sequence shown here is derived from an EMBL/GenBank/DDBJ whole genome shotgun (WGS) entry which is preliminary data.</text>
</comment>
<feature type="transmembrane region" description="Helical" evidence="5">
    <location>
        <begin position="287"/>
        <end position="316"/>
    </location>
</feature>
<evidence type="ECO:0000256" key="5">
    <source>
        <dbReference type="SAM" id="Phobius"/>
    </source>
</evidence>
<comment type="subcellular location">
    <subcellularLocation>
        <location evidence="1">Membrane</location>
        <topology evidence="1">Multi-pass membrane protein</topology>
    </subcellularLocation>
</comment>
<dbReference type="PANTHER" id="PTHR43471:SF3">
    <property type="entry name" value="ABC TRANSPORTER PERMEASE PROTEIN NATB"/>
    <property type="match status" value="1"/>
</dbReference>
<evidence type="ECO:0000313" key="7">
    <source>
        <dbReference type="EMBL" id="SPW28670.1"/>
    </source>
</evidence>
<keyword evidence="2 5" id="KW-0812">Transmembrane</keyword>
<sequence>MKTIQIVAGQEIRALLRSKGIMITVVTMLVVVIAAIFGTSWYQKNQDQLPELVVVGVDSAPFAAGNNLTVTTAPDRAAAEQQVRDGKDAALVATDQGFDLLADGAPSESLVTTVTAAVQRMAQERALAQLHITEQQYSQATPPSAITTVNVGRDIDAANVFTTYLGVFIMMTFIMTFAAIVGSRVTEEKSSRVIEIILSSVRPLNFLAGKLLGSLIMGALSTAIIITVGAIAVQSTGLLKGTTISYGMIPLLIVGYILGMLFFGSLYAAAGSMVSRTEDLQSTQSPILILMMATMYAAVFGSLNVSSPIVQVLAWIPPFSTTLTPISYAANNMSLVQLVASYVLLAATTGAALWLSARIYRGSILHNGRKGWVSALR</sequence>
<organism evidence="7 8">
    <name type="scientific">Corynebacterium matruchotii</name>
    <dbReference type="NCBI Taxonomy" id="43768"/>
    <lineage>
        <taxon>Bacteria</taxon>
        <taxon>Bacillati</taxon>
        <taxon>Actinomycetota</taxon>
        <taxon>Actinomycetes</taxon>
        <taxon>Mycobacteriales</taxon>
        <taxon>Corynebacteriaceae</taxon>
        <taxon>Corynebacterium</taxon>
    </lineage>
</organism>
<accession>A0A6H9XS27</accession>
<evidence type="ECO:0000256" key="2">
    <source>
        <dbReference type="ARBA" id="ARBA00022692"/>
    </source>
</evidence>
<dbReference type="GO" id="GO:0140359">
    <property type="term" value="F:ABC-type transporter activity"/>
    <property type="evidence" value="ECO:0007669"/>
    <property type="project" value="InterPro"/>
</dbReference>
<dbReference type="Pfam" id="PF12698">
    <property type="entry name" value="ABC2_membrane_3"/>
    <property type="match status" value="1"/>
</dbReference>
<proteinExistence type="predicted"/>
<evidence type="ECO:0000256" key="3">
    <source>
        <dbReference type="ARBA" id="ARBA00022989"/>
    </source>
</evidence>
<protein>
    <submittedName>
        <fullName evidence="7">ABC transporter permease</fullName>
    </submittedName>
</protein>
<dbReference type="Proteomes" id="UP000249886">
    <property type="component" value="Unassembled WGS sequence"/>
</dbReference>
<evidence type="ECO:0000313" key="8">
    <source>
        <dbReference type="Proteomes" id="UP000249886"/>
    </source>
</evidence>
<feature type="transmembrane region" description="Helical" evidence="5">
    <location>
        <begin position="336"/>
        <end position="360"/>
    </location>
</feature>
<dbReference type="PANTHER" id="PTHR43471">
    <property type="entry name" value="ABC TRANSPORTER PERMEASE"/>
    <property type="match status" value="1"/>
</dbReference>
<feature type="transmembrane region" description="Helical" evidence="5">
    <location>
        <begin position="211"/>
        <end position="233"/>
    </location>
</feature>
<dbReference type="AlphaFoldDB" id="A0A6H9XS27"/>
<evidence type="ECO:0000256" key="1">
    <source>
        <dbReference type="ARBA" id="ARBA00004141"/>
    </source>
</evidence>
<feature type="transmembrane region" description="Helical" evidence="5">
    <location>
        <begin position="161"/>
        <end position="182"/>
    </location>
</feature>
<feature type="domain" description="ABC-2 type transporter transmembrane" evidence="6">
    <location>
        <begin position="25"/>
        <end position="357"/>
    </location>
</feature>
<gene>
    <name evidence="7" type="primary">yhaP</name>
    <name evidence="7" type="ORF">NCTC10254_01616</name>
</gene>
<feature type="transmembrane region" description="Helical" evidence="5">
    <location>
        <begin position="21"/>
        <end position="42"/>
    </location>
</feature>
<evidence type="ECO:0000259" key="6">
    <source>
        <dbReference type="Pfam" id="PF12698"/>
    </source>
</evidence>
<dbReference type="GO" id="GO:0016020">
    <property type="term" value="C:membrane"/>
    <property type="evidence" value="ECO:0007669"/>
    <property type="project" value="UniProtKB-SubCell"/>
</dbReference>
<name>A0A6H9XS27_9CORY</name>
<evidence type="ECO:0000256" key="4">
    <source>
        <dbReference type="ARBA" id="ARBA00023136"/>
    </source>
</evidence>
<keyword evidence="4 5" id="KW-0472">Membrane</keyword>
<feature type="transmembrane region" description="Helical" evidence="5">
    <location>
        <begin position="253"/>
        <end position="275"/>
    </location>
</feature>
<dbReference type="EMBL" id="UARK01000011">
    <property type="protein sequence ID" value="SPW28670.1"/>
    <property type="molecule type" value="Genomic_DNA"/>
</dbReference>